<dbReference type="Proteomes" id="UP001055712">
    <property type="component" value="Unassembled WGS sequence"/>
</dbReference>
<feature type="compositionally biased region" description="Low complexity" evidence="1">
    <location>
        <begin position="109"/>
        <end position="130"/>
    </location>
</feature>
<evidence type="ECO:0000313" key="3">
    <source>
        <dbReference type="Proteomes" id="UP001055712"/>
    </source>
</evidence>
<reference evidence="2" key="1">
    <citation type="journal article" date="2019" name="Plant J.">
        <title>Chlorella vulgaris genome assembly and annotation reveals the molecular basis for metabolic acclimation to high light conditions.</title>
        <authorList>
            <person name="Cecchin M."/>
            <person name="Marcolungo L."/>
            <person name="Rossato M."/>
            <person name="Girolomoni L."/>
            <person name="Cosentino E."/>
            <person name="Cuine S."/>
            <person name="Li-Beisson Y."/>
            <person name="Delledonne M."/>
            <person name="Ballottari M."/>
        </authorList>
    </citation>
    <scope>NUCLEOTIDE SEQUENCE</scope>
    <source>
        <strain evidence="2">211/11P</strain>
    </source>
</reference>
<accession>A0A9D4YU31</accession>
<evidence type="ECO:0000256" key="1">
    <source>
        <dbReference type="SAM" id="MobiDB-lite"/>
    </source>
</evidence>
<comment type="caution">
    <text evidence="2">The sequence shown here is derived from an EMBL/GenBank/DDBJ whole genome shotgun (WGS) entry which is preliminary data.</text>
</comment>
<sequence>MLAISNAHNVKHCVSARTQAARPQRSVRVGSAKGSNKGGSGIHDPIGWGQRGGAVKPHETGMEEAAHLEAAHLAAETKRTEKLQPGGAGVNRREAAQREILEVQREKGQAQAPAQEKVQAVEQATEQAQPREASQSDDEWEHMPAPKKWLMEAKALLYSWLRTGVEPL</sequence>
<feature type="region of interest" description="Disordered" evidence="1">
    <location>
        <begin position="104"/>
        <end position="142"/>
    </location>
</feature>
<feature type="region of interest" description="Disordered" evidence="1">
    <location>
        <begin position="14"/>
        <end position="56"/>
    </location>
</feature>
<dbReference type="OrthoDB" id="10506620at2759"/>
<dbReference type="AlphaFoldDB" id="A0A9D4YU31"/>
<organism evidence="2 3">
    <name type="scientific">Chlorella vulgaris</name>
    <name type="common">Green alga</name>
    <dbReference type="NCBI Taxonomy" id="3077"/>
    <lineage>
        <taxon>Eukaryota</taxon>
        <taxon>Viridiplantae</taxon>
        <taxon>Chlorophyta</taxon>
        <taxon>core chlorophytes</taxon>
        <taxon>Trebouxiophyceae</taxon>
        <taxon>Chlorellales</taxon>
        <taxon>Chlorellaceae</taxon>
        <taxon>Chlorella clade</taxon>
        <taxon>Chlorella</taxon>
    </lineage>
</organism>
<name>A0A9D4YU31_CHLVU</name>
<keyword evidence="3" id="KW-1185">Reference proteome</keyword>
<gene>
    <name evidence="2" type="ORF">D9Q98_008645</name>
</gene>
<protein>
    <submittedName>
        <fullName evidence="2">Uncharacterized protein</fullName>
    </submittedName>
</protein>
<reference evidence="2" key="2">
    <citation type="submission" date="2020-11" db="EMBL/GenBank/DDBJ databases">
        <authorList>
            <person name="Cecchin M."/>
            <person name="Marcolungo L."/>
            <person name="Rossato M."/>
            <person name="Girolomoni L."/>
            <person name="Cosentino E."/>
            <person name="Cuine S."/>
            <person name="Li-Beisson Y."/>
            <person name="Delledonne M."/>
            <person name="Ballottari M."/>
        </authorList>
    </citation>
    <scope>NUCLEOTIDE SEQUENCE</scope>
    <source>
        <strain evidence="2">211/11P</strain>
        <tissue evidence="2">Whole cell</tissue>
    </source>
</reference>
<proteinExistence type="predicted"/>
<evidence type="ECO:0000313" key="2">
    <source>
        <dbReference type="EMBL" id="KAI3426270.1"/>
    </source>
</evidence>
<dbReference type="EMBL" id="SIDB01000011">
    <property type="protein sequence ID" value="KAI3426270.1"/>
    <property type="molecule type" value="Genomic_DNA"/>
</dbReference>